<gene>
    <name evidence="2" type="ORF">D9758_012658</name>
</gene>
<keyword evidence="3" id="KW-1185">Reference proteome</keyword>
<organism evidence="2 3">
    <name type="scientific">Tetrapyrgos nigripes</name>
    <dbReference type="NCBI Taxonomy" id="182062"/>
    <lineage>
        <taxon>Eukaryota</taxon>
        <taxon>Fungi</taxon>
        <taxon>Dikarya</taxon>
        <taxon>Basidiomycota</taxon>
        <taxon>Agaricomycotina</taxon>
        <taxon>Agaricomycetes</taxon>
        <taxon>Agaricomycetidae</taxon>
        <taxon>Agaricales</taxon>
        <taxon>Marasmiineae</taxon>
        <taxon>Marasmiaceae</taxon>
        <taxon>Tetrapyrgos</taxon>
    </lineage>
</organism>
<evidence type="ECO:0000313" key="3">
    <source>
        <dbReference type="Proteomes" id="UP000559256"/>
    </source>
</evidence>
<feature type="compositionally biased region" description="Acidic residues" evidence="1">
    <location>
        <begin position="16"/>
        <end position="26"/>
    </location>
</feature>
<evidence type="ECO:0000256" key="1">
    <source>
        <dbReference type="SAM" id="MobiDB-lite"/>
    </source>
</evidence>
<name>A0A8H5GDN9_9AGAR</name>
<feature type="compositionally biased region" description="Acidic residues" evidence="1">
    <location>
        <begin position="68"/>
        <end position="77"/>
    </location>
</feature>
<dbReference type="EMBL" id="JAACJM010000035">
    <property type="protein sequence ID" value="KAF5363016.1"/>
    <property type="molecule type" value="Genomic_DNA"/>
</dbReference>
<dbReference type="Proteomes" id="UP000559256">
    <property type="component" value="Unassembled WGS sequence"/>
</dbReference>
<accession>A0A8H5GDN9</accession>
<reference evidence="2 3" key="1">
    <citation type="journal article" date="2020" name="ISME J.">
        <title>Uncovering the hidden diversity of litter-decomposition mechanisms in mushroom-forming fungi.</title>
        <authorList>
            <person name="Floudas D."/>
            <person name="Bentzer J."/>
            <person name="Ahren D."/>
            <person name="Johansson T."/>
            <person name="Persson P."/>
            <person name="Tunlid A."/>
        </authorList>
    </citation>
    <scope>NUCLEOTIDE SEQUENCE [LARGE SCALE GENOMIC DNA]</scope>
    <source>
        <strain evidence="2 3">CBS 291.85</strain>
    </source>
</reference>
<evidence type="ECO:0000313" key="2">
    <source>
        <dbReference type="EMBL" id="KAF5363016.1"/>
    </source>
</evidence>
<sequence>MSTSTGIVGKDKGDDWDGYEDGFEDNDEDAWRTEWGLVPREMLSEFRTPREEVVGTYSNKGNGKGKGEDEEGEEEGTEKEWGIQGRWSILVS</sequence>
<feature type="region of interest" description="Disordered" evidence="1">
    <location>
        <begin position="53"/>
        <end position="84"/>
    </location>
</feature>
<comment type="caution">
    <text evidence="2">The sequence shown here is derived from an EMBL/GenBank/DDBJ whole genome shotgun (WGS) entry which is preliminary data.</text>
</comment>
<protein>
    <submittedName>
        <fullName evidence="2">Uncharacterized protein</fullName>
    </submittedName>
</protein>
<dbReference type="AlphaFoldDB" id="A0A8H5GDN9"/>
<proteinExistence type="predicted"/>
<feature type="region of interest" description="Disordered" evidence="1">
    <location>
        <begin position="1"/>
        <end position="26"/>
    </location>
</feature>